<dbReference type="PANTHER" id="PTHR11835">
    <property type="entry name" value="DECARBOXYLATING DEHYDROGENASES-ISOCITRATE, ISOPROPYLMALATE, TARTRATE"/>
    <property type="match status" value="1"/>
</dbReference>
<protein>
    <submittedName>
        <fullName evidence="4">Isocitrate/isopropylmalate dehydrogenase domain-containing protein</fullName>
    </submittedName>
</protein>
<feature type="domain" description="Isopropylmalate dehydrogenase-like" evidence="3">
    <location>
        <begin position="36"/>
        <end position="328"/>
    </location>
</feature>
<dbReference type="AlphaFoldDB" id="A0AAD4R7F9"/>
<dbReference type="SUPFAM" id="SSF53659">
    <property type="entry name" value="Isocitrate/Isopropylmalate dehydrogenase-like"/>
    <property type="match status" value="1"/>
</dbReference>
<dbReference type="EMBL" id="JAKKPZ010000013">
    <property type="protein sequence ID" value="KAI1714591.1"/>
    <property type="molecule type" value="Genomic_DNA"/>
</dbReference>
<evidence type="ECO:0000256" key="1">
    <source>
        <dbReference type="ARBA" id="ARBA00007769"/>
    </source>
</evidence>
<dbReference type="Pfam" id="PF00180">
    <property type="entry name" value="Iso_dh"/>
    <property type="match status" value="2"/>
</dbReference>
<gene>
    <name evidence="4" type="ORF">DdX_08693</name>
</gene>
<evidence type="ECO:0000259" key="3">
    <source>
        <dbReference type="SMART" id="SM01329"/>
    </source>
</evidence>
<keyword evidence="2" id="KW-0816">Tricarboxylic acid cycle</keyword>
<dbReference type="GO" id="GO:0006099">
    <property type="term" value="P:tricarboxylic acid cycle"/>
    <property type="evidence" value="ECO:0007669"/>
    <property type="project" value="UniProtKB-KW"/>
</dbReference>
<sequence length="337" mass="38030">MAAAKQLPKELLKFRSKICPNTYARSARARYGGRQMISVMPGDGIGPEMIGHLERIFTFAHIPVDFEMLPLSSQQTNVEDLDYAITSIKRNGVALKGNIETKFDDPQFKSRNMQLRRILELYANVVHAVTIPTVPSKHKDIDIVMIRENTEGEYSGLEHETQPGIVESLKIVTREKIERIARFAFNYAIRYDRKKVTAVHKANIQKLGDGLFLNIATEMAKNEYPQIEFDSMIVDNASMQLVCFGFRGLLYNLFHSQGTRNTGTTLAGKDVANPTAFIRAAVDMLKYLQLDDYADILSDALFTALTEQRMHTPDLGGTHKTSEVIEAVLENLQKQMK</sequence>
<accession>A0AAD4R7F9</accession>
<evidence type="ECO:0000313" key="4">
    <source>
        <dbReference type="EMBL" id="KAI1714591.1"/>
    </source>
</evidence>
<reference evidence="4" key="1">
    <citation type="submission" date="2022-01" db="EMBL/GenBank/DDBJ databases">
        <title>Genome Sequence Resource for Two Populations of Ditylenchus destructor, the Migratory Endoparasitic Phytonematode.</title>
        <authorList>
            <person name="Zhang H."/>
            <person name="Lin R."/>
            <person name="Xie B."/>
        </authorList>
    </citation>
    <scope>NUCLEOTIDE SEQUENCE</scope>
    <source>
        <strain evidence="4">BazhouSP</strain>
    </source>
</reference>
<proteinExistence type="inferred from homology"/>
<keyword evidence="5" id="KW-1185">Reference proteome</keyword>
<dbReference type="GO" id="GO:0006102">
    <property type="term" value="P:isocitrate metabolic process"/>
    <property type="evidence" value="ECO:0007669"/>
    <property type="project" value="TreeGrafter"/>
</dbReference>
<evidence type="ECO:0000313" key="5">
    <source>
        <dbReference type="Proteomes" id="UP001201812"/>
    </source>
</evidence>
<dbReference type="GO" id="GO:0005739">
    <property type="term" value="C:mitochondrion"/>
    <property type="evidence" value="ECO:0007669"/>
    <property type="project" value="TreeGrafter"/>
</dbReference>
<organism evidence="4 5">
    <name type="scientific">Ditylenchus destructor</name>
    <dbReference type="NCBI Taxonomy" id="166010"/>
    <lineage>
        <taxon>Eukaryota</taxon>
        <taxon>Metazoa</taxon>
        <taxon>Ecdysozoa</taxon>
        <taxon>Nematoda</taxon>
        <taxon>Chromadorea</taxon>
        <taxon>Rhabditida</taxon>
        <taxon>Tylenchina</taxon>
        <taxon>Tylenchomorpha</taxon>
        <taxon>Sphaerularioidea</taxon>
        <taxon>Anguinidae</taxon>
        <taxon>Anguininae</taxon>
        <taxon>Ditylenchus</taxon>
    </lineage>
</organism>
<dbReference type="PANTHER" id="PTHR11835:SF60">
    <property type="entry name" value="ISOCITRATE DEHYDROGENASE [NAD] SUBUNIT, MITOCHONDRIAL"/>
    <property type="match status" value="1"/>
</dbReference>
<evidence type="ECO:0000256" key="2">
    <source>
        <dbReference type="ARBA" id="ARBA00022532"/>
    </source>
</evidence>
<dbReference type="InterPro" id="IPR024084">
    <property type="entry name" value="IsoPropMal-DH-like_dom"/>
</dbReference>
<comment type="caution">
    <text evidence="4">The sequence shown here is derived from an EMBL/GenBank/DDBJ whole genome shotgun (WGS) entry which is preliminary data.</text>
</comment>
<comment type="similarity">
    <text evidence="1">Belongs to the isocitrate and isopropylmalate dehydrogenases family.</text>
</comment>
<dbReference type="SMART" id="SM01329">
    <property type="entry name" value="Iso_dh"/>
    <property type="match status" value="1"/>
</dbReference>
<dbReference type="Proteomes" id="UP001201812">
    <property type="component" value="Unassembled WGS sequence"/>
</dbReference>
<name>A0AAD4R7F9_9BILA</name>
<dbReference type="Gene3D" id="3.40.718.10">
    <property type="entry name" value="Isopropylmalate Dehydrogenase"/>
    <property type="match status" value="2"/>
</dbReference>